<evidence type="ECO:0000313" key="3">
    <source>
        <dbReference type="Proteomes" id="UP001438707"/>
    </source>
</evidence>
<protein>
    <submittedName>
        <fullName evidence="2">Uncharacterized protein</fullName>
    </submittedName>
</protein>
<dbReference type="PANTHER" id="PTHR36042:SF1">
    <property type="entry name" value="OS05G0490900 PROTEIN"/>
    <property type="match status" value="1"/>
</dbReference>
<name>A0AAW1RZ04_9CHLO</name>
<dbReference type="AlphaFoldDB" id="A0AAW1RZ04"/>
<evidence type="ECO:0000313" key="2">
    <source>
        <dbReference type="EMBL" id="KAK9838929.1"/>
    </source>
</evidence>
<dbReference type="PANTHER" id="PTHR36042">
    <property type="entry name" value="OS05G0490900 PROTEIN"/>
    <property type="match status" value="1"/>
</dbReference>
<proteinExistence type="predicted"/>
<sequence>MLSLHVGSCCRPAFQTTHTPLVSVSRSSFSGHKTCPSSLPPCLHRRRGTPLRAEDGDKQPAYRQDEPVWARRERLQESQGLPFGVYLIGSFLVATAAIGSIFEWTNKNPVFGVLPPTSPFYTPILGFFAITGLPSAGFLFTKAIKAANEAADRQDKADGF</sequence>
<dbReference type="EMBL" id="JALJOS010000005">
    <property type="protein sequence ID" value="KAK9838929.1"/>
    <property type="molecule type" value="Genomic_DNA"/>
</dbReference>
<feature type="transmembrane region" description="Helical" evidence="1">
    <location>
        <begin position="81"/>
        <end position="101"/>
    </location>
</feature>
<keyword evidence="1" id="KW-1133">Transmembrane helix</keyword>
<keyword evidence="3" id="KW-1185">Reference proteome</keyword>
<accession>A0AAW1RZ04</accession>
<evidence type="ECO:0000256" key="1">
    <source>
        <dbReference type="SAM" id="Phobius"/>
    </source>
</evidence>
<gene>
    <name evidence="2" type="ORF">WJX74_006105</name>
</gene>
<keyword evidence="1" id="KW-0472">Membrane</keyword>
<keyword evidence="1" id="KW-0812">Transmembrane</keyword>
<feature type="transmembrane region" description="Helical" evidence="1">
    <location>
        <begin position="121"/>
        <end position="140"/>
    </location>
</feature>
<reference evidence="2 3" key="1">
    <citation type="journal article" date="2024" name="Nat. Commun.">
        <title>Phylogenomics reveals the evolutionary origins of lichenization in chlorophyte algae.</title>
        <authorList>
            <person name="Puginier C."/>
            <person name="Libourel C."/>
            <person name="Otte J."/>
            <person name="Skaloud P."/>
            <person name="Haon M."/>
            <person name="Grisel S."/>
            <person name="Petersen M."/>
            <person name="Berrin J.G."/>
            <person name="Delaux P.M."/>
            <person name="Dal Grande F."/>
            <person name="Keller J."/>
        </authorList>
    </citation>
    <scope>NUCLEOTIDE SEQUENCE [LARGE SCALE GENOMIC DNA]</scope>
    <source>
        <strain evidence="2 3">SAG 2145</strain>
    </source>
</reference>
<dbReference type="Proteomes" id="UP001438707">
    <property type="component" value="Unassembled WGS sequence"/>
</dbReference>
<comment type="caution">
    <text evidence="2">The sequence shown here is derived from an EMBL/GenBank/DDBJ whole genome shotgun (WGS) entry which is preliminary data.</text>
</comment>
<organism evidence="2 3">
    <name type="scientific">Apatococcus lobatus</name>
    <dbReference type="NCBI Taxonomy" id="904363"/>
    <lineage>
        <taxon>Eukaryota</taxon>
        <taxon>Viridiplantae</taxon>
        <taxon>Chlorophyta</taxon>
        <taxon>core chlorophytes</taxon>
        <taxon>Trebouxiophyceae</taxon>
        <taxon>Chlorellales</taxon>
        <taxon>Chlorellaceae</taxon>
        <taxon>Apatococcus</taxon>
    </lineage>
</organism>